<keyword evidence="2" id="KW-1185">Reference proteome</keyword>
<dbReference type="Proteomes" id="UP000294933">
    <property type="component" value="Unassembled WGS sequence"/>
</dbReference>
<dbReference type="PANTHER" id="PTHR33266:SF1">
    <property type="entry name" value="F-BOX DOMAIN-CONTAINING PROTEIN"/>
    <property type="match status" value="1"/>
</dbReference>
<accession>A0A4Y7PH33</accession>
<proteinExistence type="predicted"/>
<evidence type="ECO:0000313" key="1">
    <source>
        <dbReference type="EMBL" id="TDL14331.1"/>
    </source>
</evidence>
<sequence length="699" mass="78297">MSSPAGSPIQTGSALTDDIASPIDFARIDVDLFTEKDQAEINDTVQTRCIEMLGGPTSNGTPTPMLVLSVVLEVLRKKYTGDLQLVRAYSDEIIGANPGLEKELEAAWQSGEFESTMRLAALWSTNTQFEPKRFLSNMTVEVEALRIAYNYPYIGNAARTFLAYLNDMHTFFQRPGSVRIGAPYGKVVSIVQSSGTGKSRMLKELGTLAFTLPICLREPEGLGYPNSDAAVYHYFIALTNKHSSAKTHAGISCFLGAAYRETVKWLTEKKKHFSNATRLLVEWNHMMNDDESRAEFFQTVVDSAQDGFAKCTIPNTPLKLKEQKLKNPEEQKTKNVKKQKLAADKLVEIARSCYSVPEGIQNAAQDLDNFMKNLGIQNGLFVTYFDEAHTLKDRFWALLRLLSFQNFKMHLWVVFMDTKSSVAYFTPSSGDSSSMRLRDQRRILLPPYFDLGFDQNVIGGQKPDRKVDNIIASHLQTLQCLAKYGRPLWHSLMSATDNDEVNVMLTAMAKLLCGEDFQPTNANHVLAVFSQLFCVDLAFSNAEAIKIADRSVAQHMRLLTGLKKSHDTFYTESPSEPILAVAAFNLLYDSKCCWSESLPTALNTFSTEMCKNGIVEKGLFGELAARLLLLTARHVASPVFDDAHDILAPIHIITFLDTLFPQGWAGQRREEYEKNFANGYVNFTHWIQTDDPLPKTPDL</sequence>
<dbReference type="PANTHER" id="PTHR33266">
    <property type="entry name" value="CHROMOSOME 15, WHOLE GENOME SHOTGUN SEQUENCE"/>
    <property type="match status" value="1"/>
</dbReference>
<evidence type="ECO:0000313" key="2">
    <source>
        <dbReference type="Proteomes" id="UP000294933"/>
    </source>
</evidence>
<protein>
    <submittedName>
        <fullName evidence="1">Uncharacterized protein</fullName>
    </submittedName>
</protein>
<name>A0A4Y7PH33_9AGAM</name>
<dbReference type="EMBL" id="ML170353">
    <property type="protein sequence ID" value="TDL14331.1"/>
    <property type="molecule type" value="Genomic_DNA"/>
</dbReference>
<reference evidence="1 2" key="1">
    <citation type="submission" date="2018-06" db="EMBL/GenBank/DDBJ databases">
        <title>A transcriptomic atlas of mushroom development highlights an independent origin of complex multicellularity.</title>
        <authorList>
            <consortium name="DOE Joint Genome Institute"/>
            <person name="Krizsan K."/>
            <person name="Almasi E."/>
            <person name="Merenyi Z."/>
            <person name="Sahu N."/>
            <person name="Viragh M."/>
            <person name="Koszo T."/>
            <person name="Mondo S."/>
            <person name="Kiss B."/>
            <person name="Balint B."/>
            <person name="Kues U."/>
            <person name="Barry K."/>
            <person name="Hegedus J.C."/>
            <person name="Henrissat B."/>
            <person name="Johnson J."/>
            <person name="Lipzen A."/>
            <person name="Ohm R."/>
            <person name="Nagy I."/>
            <person name="Pangilinan J."/>
            <person name="Yan J."/>
            <person name="Xiong Y."/>
            <person name="Grigoriev I.V."/>
            <person name="Hibbett D.S."/>
            <person name="Nagy L.G."/>
        </authorList>
    </citation>
    <scope>NUCLEOTIDE SEQUENCE [LARGE SCALE GENOMIC DNA]</scope>
    <source>
        <strain evidence="1 2">SZMC22713</strain>
    </source>
</reference>
<dbReference type="AlphaFoldDB" id="A0A4Y7PH33"/>
<dbReference type="STRING" id="50990.A0A4Y7PH33"/>
<organism evidence="1 2">
    <name type="scientific">Rickenella mellea</name>
    <dbReference type="NCBI Taxonomy" id="50990"/>
    <lineage>
        <taxon>Eukaryota</taxon>
        <taxon>Fungi</taxon>
        <taxon>Dikarya</taxon>
        <taxon>Basidiomycota</taxon>
        <taxon>Agaricomycotina</taxon>
        <taxon>Agaricomycetes</taxon>
        <taxon>Hymenochaetales</taxon>
        <taxon>Rickenellaceae</taxon>
        <taxon>Rickenella</taxon>
    </lineage>
</organism>
<gene>
    <name evidence="1" type="ORF">BD410DRAFT_778936</name>
</gene>
<dbReference type="VEuPathDB" id="FungiDB:BD410DRAFT_778936"/>
<dbReference type="OrthoDB" id="107110at2759"/>